<comment type="caution">
    <text evidence="2">The sequence shown here is derived from an EMBL/GenBank/DDBJ whole genome shotgun (WGS) entry which is preliminary data.</text>
</comment>
<accession>A0ABS3K9U1</accession>
<evidence type="ECO:0008006" key="4">
    <source>
        <dbReference type="Google" id="ProtNLM"/>
    </source>
</evidence>
<name>A0ABS3K9U1_9PROT</name>
<gene>
    <name evidence="2" type="ORF">IAI60_06295</name>
</gene>
<feature type="compositionally biased region" description="Low complexity" evidence="1">
    <location>
        <begin position="213"/>
        <end position="240"/>
    </location>
</feature>
<dbReference type="EMBL" id="JACTNF010000004">
    <property type="protein sequence ID" value="MBO1074212.1"/>
    <property type="molecule type" value="Genomic_DNA"/>
</dbReference>
<sequence>MLLAPLLLAGLAACGPEYSPDVYAGRAVQQANKVEQGTVVGVRAVQIAADGTAGAASGAAAGGVVGTRVGGGDITSAFGGIGGGLLGGLLGTASEQAIGNTNGFEYIVRKGDGELVSVAQKDQTPLTLGQKVLVIAGAQARIVPDYTVPPEPPVEAAESRARAPEPTEALPAGGTVQGAGPLPAPEAVALPPPETPAAPEPQPAPEANPASPPAAAAQPSSTPEPSPAAAQPPSTTAAIP</sequence>
<keyword evidence="3" id="KW-1185">Reference proteome</keyword>
<evidence type="ECO:0000256" key="1">
    <source>
        <dbReference type="SAM" id="MobiDB-lite"/>
    </source>
</evidence>
<reference evidence="2 3" key="1">
    <citation type="submission" date="2020-09" db="EMBL/GenBank/DDBJ databases">
        <title>Roseomonas.</title>
        <authorList>
            <person name="Zhu W."/>
        </authorList>
    </citation>
    <scope>NUCLEOTIDE SEQUENCE [LARGE SCALE GENOMIC DNA]</scope>
    <source>
        <strain evidence="2 3">1311</strain>
    </source>
</reference>
<proteinExistence type="predicted"/>
<dbReference type="Proteomes" id="UP001518990">
    <property type="component" value="Unassembled WGS sequence"/>
</dbReference>
<organism evidence="2 3">
    <name type="scientific">Roseomonas marmotae</name>
    <dbReference type="NCBI Taxonomy" id="2768161"/>
    <lineage>
        <taxon>Bacteria</taxon>
        <taxon>Pseudomonadati</taxon>
        <taxon>Pseudomonadota</taxon>
        <taxon>Alphaproteobacteria</taxon>
        <taxon>Acetobacterales</taxon>
        <taxon>Roseomonadaceae</taxon>
        <taxon>Roseomonas</taxon>
    </lineage>
</organism>
<feature type="region of interest" description="Disordered" evidence="1">
    <location>
        <begin position="146"/>
        <end position="240"/>
    </location>
</feature>
<evidence type="ECO:0000313" key="2">
    <source>
        <dbReference type="EMBL" id="MBO1074212.1"/>
    </source>
</evidence>
<feature type="compositionally biased region" description="Pro residues" evidence="1">
    <location>
        <begin position="190"/>
        <end position="212"/>
    </location>
</feature>
<evidence type="ECO:0000313" key="3">
    <source>
        <dbReference type="Proteomes" id="UP001518990"/>
    </source>
</evidence>
<protein>
    <recommendedName>
        <fullName evidence="4">17 kDa surface antigen</fullName>
    </recommendedName>
</protein>